<dbReference type="EMBL" id="KV423978">
    <property type="protein sequence ID" value="KZT56389.1"/>
    <property type="molecule type" value="Genomic_DNA"/>
</dbReference>
<sequence>MSDFPLNGLPPWKLALVLSCISDGLQKHPAPICSPQYSTKGPSSSTLVFLKAIALLICFGYNTELLRVPAITISRTLITRETEVSAEAASNTMEEDDHIRGAPAASSRATGSTSTGTLAGQKKTLRDFMTTNHTVVPSGLDPPTGNVIVIARNASISDSAKTTSRRTGVEWNVKELEAISDGRNELIERLKQNPNHCRAPNFEIYAKTLFGLLELTDETVPRGIRSDRAGMHTNESMEEPDLDCVLEFALRNCLGKLDQRLESCNRPFKDGKSLGEVLRDWSLMVHEYDAAATASNTEVVRPVRLTDSLYRMVRWLRLGHGPLEDKRIDWNGLIARAPGTKIETTAVFGPANAHIWAALLSYLLVTISTNVRLMKAHDRSSNIADRMSNEAFAKTSRTLSAFLEALAGFFHRREREDGWMSPSDVLGKLLGDVKVGLIGFLESKAFPGFRGDGPRTAEESSTVEDTAALEEEQGLFTDADVEDENIGTLGTMVATTLNNVCGFVFAARDVKGFYGTRGSTNGVKPLYFLISGENTPRLVLTKGEVKKVKRWVKKQLSIPDQQFSTFQRLHLFFGDAPDGVTCTYHCESILMAAIRHEDLRCVLYKKVKAKSTLWKALSSGPTIAVCTKKACCHCMFTAVHADPHVFNTDGTHGLGFKTRFFGLTDDAMRQFSDLLLETIKRQDTGSQTQQSSPNRSLHGGGTPPKASMNAKRVFEVDEDSEEEEV</sequence>
<feature type="compositionally biased region" description="Low complexity" evidence="1">
    <location>
        <begin position="101"/>
        <end position="119"/>
    </location>
</feature>
<feature type="compositionally biased region" description="Polar residues" evidence="1">
    <location>
        <begin position="684"/>
        <end position="695"/>
    </location>
</feature>
<evidence type="ECO:0000313" key="3">
    <source>
        <dbReference type="Proteomes" id="UP000076842"/>
    </source>
</evidence>
<feature type="compositionally biased region" description="Acidic residues" evidence="1">
    <location>
        <begin position="716"/>
        <end position="725"/>
    </location>
</feature>
<dbReference type="Proteomes" id="UP000076842">
    <property type="component" value="Unassembled WGS sequence"/>
</dbReference>
<evidence type="ECO:0000313" key="2">
    <source>
        <dbReference type="EMBL" id="KZT56389.1"/>
    </source>
</evidence>
<dbReference type="AlphaFoldDB" id="A0A165F8L2"/>
<evidence type="ECO:0000256" key="1">
    <source>
        <dbReference type="SAM" id="MobiDB-lite"/>
    </source>
</evidence>
<dbReference type="InParanoid" id="A0A165F8L2"/>
<feature type="region of interest" description="Disordered" evidence="1">
    <location>
        <begin position="682"/>
        <end position="725"/>
    </location>
</feature>
<dbReference type="OrthoDB" id="3414053at2759"/>
<reference evidence="2 3" key="1">
    <citation type="journal article" date="2016" name="Mol. Biol. Evol.">
        <title>Comparative Genomics of Early-Diverging Mushroom-Forming Fungi Provides Insights into the Origins of Lignocellulose Decay Capabilities.</title>
        <authorList>
            <person name="Nagy L.G."/>
            <person name="Riley R."/>
            <person name="Tritt A."/>
            <person name="Adam C."/>
            <person name="Daum C."/>
            <person name="Floudas D."/>
            <person name="Sun H."/>
            <person name="Yadav J.S."/>
            <person name="Pangilinan J."/>
            <person name="Larsson K.H."/>
            <person name="Matsuura K."/>
            <person name="Barry K."/>
            <person name="Labutti K."/>
            <person name="Kuo R."/>
            <person name="Ohm R.A."/>
            <person name="Bhattacharya S.S."/>
            <person name="Shirouzu T."/>
            <person name="Yoshinaga Y."/>
            <person name="Martin F.M."/>
            <person name="Grigoriev I.V."/>
            <person name="Hibbett D.S."/>
        </authorList>
    </citation>
    <scope>NUCLEOTIDE SEQUENCE [LARGE SCALE GENOMIC DNA]</scope>
    <source>
        <strain evidence="2 3">HHB12733</strain>
    </source>
</reference>
<name>A0A165F8L2_9BASI</name>
<keyword evidence="3" id="KW-1185">Reference proteome</keyword>
<proteinExistence type="predicted"/>
<accession>A0A165F8L2</accession>
<feature type="region of interest" description="Disordered" evidence="1">
    <location>
        <begin position="86"/>
        <end position="119"/>
    </location>
</feature>
<organism evidence="2 3">
    <name type="scientific">Calocera cornea HHB12733</name>
    <dbReference type="NCBI Taxonomy" id="1353952"/>
    <lineage>
        <taxon>Eukaryota</taxon>
        <taxon>Fungi</taxon>
        <taxon>Dikarya</taxon>
        <taxon>Basidiomycota</taxon>
        <taxon>Agaricomycotina</taxon>
        <taxon>Dacrymycetes</taxon>
        <taxon>Dacrymycetales</taxon>
        <taxon>Dacrymycetaceae</taxon>
        <taxon>Calocera</taxon>
    </lineage>
</organism>
<protein>
    <submittedName>
        <fullName evidence="2">Uncharacterized protein</fullName>
    </submittedName>
</protein>
<gene>
    <name evidence="2" type="ORF">CALCODRAFT_509466</name>
</gene>